<dbReference type="PRINTS" id="PR00508">
    <property type="entry name" value="S21N4MTFRASE"/>
</dbReference>
<evidence type="ECO:0000256" key="1">
    <source>
        <dbReference type="ARBA" id="ARBA00022603"/>
    </source>
</evidence>
<gene>
    <name evidence="5" type="ORF">ASN18_1866</name>
</gene>
<keyword evidence="6" id="KW-1185">Reference proteome</keyword>
<dbReference type="Gene3D" id="3.40.50.150">
    <property type="entry name" value="Vaccinia Virus protein VP39"/>
    <property type="match status" value="1"/>
</dbReference>
<evidence type="ECO:0000256" key="2">
    <source>
        <dbReference type="ARBA" id="ARBA00022679"/>
    </source>
</evidence>
<dbReference type="InterPro" id="IPR029063">
    <property type="entry name" value="SAM-dependent_MTases_sf"/>
</dbReference>
<dbReference type="RefSeq" id="WP_236861641.1">
    <property type="nucleotide sequence ID" value="NZ_LNQR01000067.1"/>
</dbReference>
<dbReference type="GO" id="GO:0004519">
    <property type="term" value="F:endonuclease activity"/>
    <property type="evidence" value="ECO:0007669"/>
    <property type="project" value="UniProtKB-KW"/>
</dbReference>
<keyword evidence="2 5" id="KW-0808">Transferase</keyword>
<name>A0ABR5SEK6_9BACT</name>
<dbReference type="EMBL" id="LNQR01000067">
    <property type="protein sequence ID" value="KWT84936.1"/>
    <property type="molecule type" value="Genomic_DNA"/>
</dbReference>
<dbReference type="GO" id="GO:0009007">
    <property type="term" value="F:site-specific DNA-methyltransferase (adenine-specific) activity"/>
    <property type="evidence" value="ECO:0007669"/>
    <property type="project" value="UniProtKB-EC"/>
</dbReference>
<keyword evidence="5" id="KW-0378">Hydrolase</keyword>
<organism evidence="5 6">
    <name type="scientific">Candidatus Magnetominusculus xianensis</name>
    <dbReference type="NCBI Taxonomy" id="1748249"/>
    <lineage>
        <taxon>Bacteria</taxon>
        <taxon>Pseudomonadati</taxon>
        <taxon>Nitrospirota</taxon>
        <taxon>Nitrospiria</taxon>
        <taxon>Nitrospirales</taxon>
        <taxon>Nitrospiraceae</taxon>
        <taxon>Candidatus Magnetominusculus</taxon>
    </lineage>
</organism>
<sequence>MSFLELNTIYHGQSELLMEKIQPNSVALSFWSPPYFVGKDYEKGETFESWQSMLSQVIEHHAPALKAGGFMVINIADILCFADKNIPRFQAMNISNQKCQVTKEMVLEAKSKYPTYNRYQLADLLGCSEQTIDRRLNGNNIRGGKYQTQSRVKLIGGHLEEYAYRAGLYLYDHRIWAKDPTWANSKWTTNSLKAVSEYEDLYVFWKPGQQVINRNRLHQDEWREWGYRAIWYINSVRANDKHEAQFPVELAERVIRLYTDIGDVVLDPFMGSGTTAIAAERWNRNYIGIEKEWKYVKLAQEKIRQSIQQLRIAY</sequence>
<dbReference type="InterPro" id="IPR001091">
    <property type="entry name" value="RM_Methyltransferase"/>
</dbReference>
<dbReference type="EC" id="2.1.1.-" evidence="3"/>
<evidence type="ECO:0000313" key="5">
    <source>
        <dbReference type="EMBL" id="KWT84936.1"/>
    </source>
</evidence>
<dbReference type="GO" id="GO:0032259">
    <property type="term" value="P:methylation"/>
    <property type="evidence" value="ECO:0007669"/>
    <property type="project" value="UniProtKB-KW"/>
</dbReference>
<feature type="domain" description="DNA methylase N-4/N-6" evidence="4">
    <location>
        <begin position="26"/>
        <end position="301"/>
    </location>
</feature>
<dbReference type="SUPFAM" id="SSF53335">
    <property type="entry name" value="S-adenosyl-L-methionine-dependent methyltransferases"/>
    <property type="match status" value="1"/>
</dbReference>
<protein>
    <recommendedName>
        <fullName evidence="3">Methyltransferase</fullName>
        <ecNumber evidence="3">2.1.1.-</ecNumber>
    </recommendedName>
</protein>
<evidence type="ECO:0000259" key="4">
    <source>
        <dbReference type="Pfam" id="PF01555"/>
    </source>
</evidence>
<dbReference type="Proteomes" id="UP000060487">
    <property type="component" value="Unassembled WGS sequence"/>
</dbReference>
<comment type="similarity">
    <text evidence="3">Belongs to the N(4)/N(6)-methyltransferase family.</text>
</comment>
<dbReference type="PANTHER" id="PTHR13370:SF3">
    <property type="entry name" value="TRNA (GUANINE(10)-N2)-METHYLTRANSFERASE HOMOLOG"/>
    <property type="match status" value="1"/>
</dbReference>
<dbReference type="Pfam" id="PF01555">
    <property type="entry name" value="N6_N4_Mtase"/>
    <property type="match status" value="1"/>
</dbReference>
<accession>A0ABR5SEK6</accession>
<keyword evidence="5" id="KW-0540">Nuclease</keyword>
<reference evidence="5 6" key="1">
    <citation type="submission" date="2015-11" db="EMBL/GenBank/DDBJ databases">
        <authorList>
            <person name="Lin W."/>
        </authorList>
    </citation>
    <scope>NUCLEOTIDE SEQUENCE [LARGE SCALE GENOMIC DNA]</scope>
    <source>
        <strain evidence="5 6">HCH-1</strain>
    </source>
</reference>
<dbReference type="InterPro" id="IPR002941">
    <property type="entry name" value="DNA_methylase_N4/N6"/>
</dbReference>
<evidence type="ECO:0000256" key="3">
    <source>
        <dbReference type="RuleBase" id="RU362026"/>
    </source>
</evidence>
<keyword evidence="1 5" id="KW-0489">Methyltransferase</keyword>
<proteinExistence type="inferred from homology"/>
<evidence type="ECO:0000313" key="6">
    <source>
        <dbReference type="Proteomes" id="UP000060487"/>
    </source>
</evidence>
<dbReference type="PANTHER" id="PTHR13370">
    <property type="entry name" value="RNA METHYLASE-RELATED"/>
    <property type="match status" value="1"/>
</dbReference>
<keyword evidence="5" id="KW-0255">Endonuclease</keyword>
<comment type="caution">
    <text evidence="5">The sequence shown here is derived from an EMBL/GenBank/DDBJ whole genome shotgun (WGS) entry which is preliminary data.</text>
</comment>